<dbReference type="EMBL" id="PDOE01000008">
    <property type="protein sequence ID" value="RKL66140.1"/>
    <property type="molecule type" value="Genomic_DNA"/>
</dbReference>
<sequence>MEQKYSRMKPAELQIEIAELKIKAQKAEQMGMINEYAVHERKMIMAQAYLMDPANFIPGMVYEIKDGENETFHVDYMNGVFAWGFRNQSKTKEAVPISVLGNKKR</sequence>
<keyword evidence="2" id="KW-1185">Reference proteome</keyword>
<dbReference type="AlphaFoldDB" id="A0A3A9K5K4"/>
<dbReference type="Gene3D" id="1.10.287.880">
    <property type="entry name" value="Hypothetical protein YfhH domain"/>
    <property type="match status" value="1"/>
</dbReference>
<protein>
    <recommendedName>
        <fullName evidence="3">DUF1811 domain-containing protein</fullName>
    </recommendedName>
</protein>
<gene>
    <name evidence="1" type="ORF">CR203_16405</name>
</gene>
<dbReference type="Proteomes" id="UP000281498">
    <property type="component" value="Unassembled WGS sequence"/>
</dbReference>
<evidence type="ECO:0000313" key="1">
    <source>
        <dbReference type="EMBL" id="RKL66140.1"/>
    </source>
</evidence>
<dbReference type="InterPro" id="IPR014938">
    <property type="entry name" value="YfhH-like"/>
</dbReference>
<reference evidence="1 2" key="1">
    <citation type="submission" date="2017-10" db="EMBL/GenBank/DDBJ databases">
        <title>Bacillus sp. nov., a halophilic bacterium isolated from a Keqin Lake.</title>
        <authorList>
            <person name="Wang H."/>
        </authorList>
    </citation>
    <scope>NUCLEOTIDE SEQUENCE [LARGE SCALE GENOMIC DNA]</scope>
    <source>
        <strain evidence="1 2">KCTC 13187</strain>
    </source>
</reference>
<name>A0A3A9K5K4_9BACI</name>
<dbReference type="OrthoDB" id="2353288at2"/>
<accession>A0A3A9K5K4</accession>
<dbReference type="Pfam" id="PF08838">
    <property type="entry name" value="DUF1811"/>
    <property type="match status" value="1"/>
</dbReference>
<organism evidence="1 2">
    <name type="scientific">Salipaludibacillus neizhouensis</name>
    <dbReference type="NCBI Taxonomy" id="885475"/>
    <lineage>
        <taxon>Bacteria</taxon>
        <taxon>Bacillati</taxon>
        <taxon>Bacillota</taxon>
        <taxon>Bacilli</taxon>
        <taxon>Bacillales</taxon>
        <taxon>Bacillaceae</taxon>
    </lineage>
</organism>
<dbReference type="InterPro" id="IPR036289">
    <property type="entry name" value="YfhH"/>
</dbReference>
<dbReference type="SUPFAM" id="SSF101697">
    <property type="entry name" value="Hypothetical protein YfhH"/>
    <property type="match status" value="1"/>
</dbReference>
<evidence type="ECO:0000313" key="2">
    <source>
        <dbReference type="Proteomes" id="UP000281498"/>
    </source>
</evidence>
<dbReference type="Gene3D" id="2.30.30.340">
    <property type="entry name" value="Hypothetical protein YfhH like domains"/>
    <property type="match status" value="1"/>
</dbReference>
<evidence type="ECO:0008006" key="3">
    <source>
        <dbReference type="Google" id="ProtNLM"/>
    </source>
</evidence>
<dbReference type="RefSeq" id="WP_110936971.1">
    <property type="nucleotide sequence ID" value="NZ_KZ614146.1"/>
</dbReference>
<proteinExistence type="predicted"/>
<comment type="caution">
    <text evidence="1">The sequence shown here is derived from an EMBL/GenBank/DDBJ whole genome shotgun (WGS) entry which is preliminary data.</text>
</comment>